<evidence type="ECO:0000256" key="4">
    <source>
        <dbReference type="ARBA" id="ARBA00022490"/>
    </source>
</evidence>
<keyword evidence="11" id="KW-0539">Nucleus</keyword>
<feature type="domain" description="ZBR-type" evidence="15">
    <location>
        <begin position="362"/>
        <end position="410"/>
    </location>
</feature>
<dbReference type="InterPro" id="IPR044064">
    <property type="entry name" value="ZF_ZBR"/>
</dbReference>
<dbReference type="OrthoDB" id="9984940at2759"/>
<dbReference type="CTD" id="26271"/>
<evidence type="ECO:0000256" key="2">
    <source>
        <dbReference type="ARBA" id="ARBA00004496"/>
    </source>
</evidence>
<accession>A0A3Q3B1W6</accession>
<evidence type="ECO:0000256" key="14">
    <source>
        <dbReference type="SAM" id="MobiDB-lite"/>
    </source>
</evidence>
<dbReference type="PROSITE" id="PS51872">
    <property type="entry name" value="ZF_ZBR"/>
    <property type="match status" value="1"/>
</dbReference>
<comment type="pathway">
    <text evidence="3">Protein modification; protein ubiquitination.</text>
</comment>
<keyword evidence="5" id="KW-0132">Cell division</keyword>
<dbReference type="RefSeq" id="XP_017284892.1">
    <property type="nucleotide sequence ID" value="XM_017429403.3"/>
</dbReference>
<evidence type="ECO:0000256" key="6">
    <source>
        <dbReference type="ARBA" id="ARBA00022723"/>
    </source>
</evidence>
<dbReference type="PANTHER" id="PTHR15493:SF8">
    <property type="entry name" value="F-BOX ONLY PROTEIN 5"/>
    <property type="match status" value="1"/>
</dbReference>
<dbReference type="GeneTree" id="ENSGT00530000063692"/>
<evidence type="ECO:0000256" key="9">
    <source>
        <dbReference type="ARBA" id="ARBA00022786"/>
    </source>
</evidence>
<dbReference type="GO" id="GO:0008270">
    <property type="term" value="F:zinc ion binding"/>
    <property type="evidence" value="ECO:0007669"/>
    <property type="project" value="UniProtKB-KW"/>
</dbReference>
<comment type="subcellular location">
    <subcellularLocation>
        <location evidence="2">Cytoplasm</location>
    </subcellularLocation>
    <subcellularLocation>
        <location evidence="1">Nucleus</location>
    </subcellularLocation>
</comment>
<evidence type="ECO:0000313" key="17">
    <source>
        <dbReference type="Proteomes" id="UP000264800"/>
    </source>
</evidence>
<dbReference type="Gene3D" id="2.20.25.20">
    <property type="match status" value="1"/>
</dbReference>
<keyword evidence="10" id="KW-0862">Zinc</keyword>
<dbReference type="CDD" id="cd20348">
    <property type="entry name" value="BRcat_RBR_EMI"/>
    <property type="match status" value="1"/>
</dbReference>
<evidence type="ECO:0000256" key="10">
    <source>
        <dbReference type="ARBA" id="ARBA00022833"/>
    </source>
</evidence>
<reference evidence="16" key="1">
    <citation type="submission" date="2025-08" db="UniProtKB">
        <authorList>
            <consortium name="Ensembl"/>
        </authorList>
    </citation>
    <scope>IDENTIFICATION</scope>
</reference>
<dbReference type="InterPro" id="IPR047147">
    <property type="entry name" value="FBX5_43"/>
</dbReference>
<keyword evidence="8" id="KW-0498">Mitosis</keyword>
<dbReference type="KEGG" id="kmr:108243743"/>
<dbReference type="FunFam" id="2.20.25.20:FF:000006">
    <property type="entry name" value="F-box only protein 5"/>
    <property type="match status" value="1"/>
</dbReference>
<evidence type="ECO:0000259" key="15">
    <source>
        <dbReference type="PROSITE" id="PS51872"/>
    </source>
</evidence>
<dbReference type="SUPFAM" id="SSF81383">
    <property type="entry name" value="F-box domain"/>
    <property type="match status" value="1"/>
</dbReference>
<organism evidence="16 17">
    <name type="scientific">Kryptolebias marmoratus</name>
    <name type="common">Mangrove killifish</name>
    <name type="synonym">Rivulus marmoratus</name>
    <dbReference type="NCBI Taxonomy" id="37003"/>
    <lineage>
        <taxon>Eukaryota</taxon>
        <taxon>Metazoa</taxon>
        <taxon>Chordata</taxon>
        <taxon>Craniata</taxon>
        <taxon>Vertebrata</taxon>
        <taxon>Euteleostomi</taxon>
        <taxon>Actinopterygii</taxon>
        <taxon>Neopterygii</taxon>
        <taxon>Teleostei</taxon>
        <taxon>Neoteleostei</taxon>
        <taxon>Acanthomorphata</taxon>
        <taxon>Ovalentaria</taxon>
        <taxon>Atherinomorphae</taxon>
        <taxon>Cyprinodontiformes</taxon>
        <taxon>Rivulidae</taxon>
        <taxon>Kryptolebias</taxon>
    </lineage>
</organism>
<evidence type="ECO:0000256" key="1">
    <source>
        <dbReference type="ARBA" id="ARBA00004123"/>
    </source>
</evidence>
<dbReference type="GO" id="GO:0007088">
    <property type="term" value="P:regulation of mitotic nuclear division"/>
    <property type="evidence" value="ECO:0007669"/>
    <property type="project" value="InterPro"/>
</dbReference>
<protein>
    <submittedName>
        <fullName evidence="16">F-box protein 5</fullName>
    </submittedName>
</protein>
<dbReference type="GO" id="GO:0005634">
    <property type="term" value="C:nucleus"/>
    <property type="evidence" value="ECO:0007669"/>
    <property type="project" value="UniProtKB-SubCell"/>
</dbReference>
<dbReference type="Proteomes" id="UP000264800">
    <property type="component" value="Unplaced"/>
</dbReference>
<evidence type="ECO:0000256" key="12">
    <source>
        <dbReference type="ARBA" id="ARBA00023306"/>
    </source>
</evidence>
<dbReference type="PANTHER" id="PTHR15493">
    <property type="entry name" value="F-BOX ONLY PROTEIN 5 AND 43"/>
    <property type="match status" value="1"/>
</dbReference>
<dbReference type="GO" id="GO:0005737">
    <property type="term" value="C:cytoplasm"/>
    <property type="evidence" value="ECO:0007669"/>
    <property type="project" value="UniProtKB-SubCell"/>
</dbReference>
<keyword evidence="12" id="KW-0131">Cell cycle</keyword>
<keyword evidence="9" id="KW-0833">Ubl conjugation pathway</keyword>
<dbReference type="Gene3D" id="1.20.1280.50">
    <property type="match status" value="1"/>
</dbReference>
<dbReference type="GO" id="GO:0045835">
    <property type="term" value="P:negative regulation of meiotic nuclear division"/>
    <property type="evidence" value="ECO:0007669"/>
    <property type="project" value="InterPro"/>
</dbReference>
<evidence type="ECO:0000256" key="7">
    <source>
        <dbReference type="ARBA" id="ARBA00022771"/>
    </source>
</evidence>
<dbReference type="Ensembl" id="ENSKMAT00000023213.1">
    <property type="protein sequence ID" value="ENSKMAP00000022920.1"/>
    <property type="gene ID" value="ENSKMAG00000017000.1"/>
</dbReference>
<feature type="compositionally biased region" description="Polar residues" evidence="14">
    <location>
        <begin position="40"/>
        <end position="56"/>
    </location>
</feature>
<dbReference type="SUPFAM" id="SSF57850">
    <property type="entry name" value="RING/U-box"/>
    <property type="match status" value="1"/>
</dbReference>
<evidence type="ECO:0000256" key="8">
    <source>
        <dbReference type="ARBA" id="ARBA00022776"/>
    </source>
</evidence>
<evidence type="ECO:0000256" key="5">
    <source>
        <dbReference type="ARBA" id="ARBA00022618"/>
    </source>
</evidence>
<dbReference type="GO" id="GO:0051301">
    <property type="term" value="P:cell division"/>
    <property type="evidence" value="ECO:0007669"/>
    <property type="project" value="UniProtKB-KW"/>
</dbReference>
<evidence type="ECO:0000256" key="3">
    <source>
        <dbReference type="ARBA" id="ARBA00004906"/>
    </source>
</evidence>
<dbReference type="GO" id="GO:0016567">
    <property type="term" value="P:protein ubiquitination"/>
    <property type="evidence" value="ECO:0007669"/>
    <property type="project" value="UniProtKB-UniPathway"/>
</dbReference>
<proteinExistence type="predicted"/>
<dbReference type="AlphaFoldDB" id="A0A3Q3B1W6"/>
<feature type="compositionally biased region" description="Polar residues" evidence="14">
    <location>
        <begin position="156"/>
        <end position="166"/>
    </location>
</feature>
<feature type="region of interest" description="Disordered" evidence="14">
    <location>
        <begin position="32"/>
        <end position="69"/>
    </location>
</feature>
<sequence>MEKRNNTAEKSSAAAEESKMLHLKAALFKDSSFAKPQSPPTEATTVLFSAKNNTSADHNKENTSRDLDRTQDDCFEDSGYLSLQNSQIDHIFEGEDFHTLGKPTALLHSAAAHEEKTILLNKSPSKSQGGTRASLPLFLEGAATPVDRSKRKTAAALSSTPSNQHGDPNLPILKFEQAVCERLSENFKKNKKYDWSIVQEVANEHLLDRVIGRNMGLEYVDMFESLLSRSMKTILNNVLSLLGDLDLISCKKVSKTWKRIICEDKAASRRCLLAEQQLRESSRSSRKENSGLTRDVAVSRVVLSCMQSLASSNTPSSSSSTDQSCRIRRLAATSQKSNTPNSQCSRFNEYVQAASRLKQHESLRQCSRCWSPAAHLPEVQRATCTRSSCRFDFCTRCQEAFHGSSPCRVVQPKSHFTACKTSTVAPCSARSKRNTRRL</sequence>
<keyword evidence="4" id="KW-0963">Cytoplasm</keyword>
<dbReference type="InterPro" id="IPR036047">
    <property type="entry name" value="F-box-like_dom_sf"/>
</dbReference>
<dbReference type="InterPro" id="IPR001810">
    <property type="entry name" value="F-box_dom"/>
</dbReference>
<dbReference type="SMART" id="SM00647">
    <property type="entry name" value="IBR"/>
    <property type="match status" value="1"/>
</dbReference>
<keyword evidence="7 13" id="KW-0863">Zinc-finger</keyword>
<dbReference type="Pfam" id="PF00646">
    <property type="entry name" value="F-box"/>
    <property type="match status" value="1"/>
</dbReference>
<evidence type="ECO:0000313" key="16">
    <source>
        <dbReference type="Ensembl" id="ENSKMAP00000022920.1"/>
    </source>
</evidence>
<name>A0A3Q3B1W6_KRYMA</name>
<dbReference type="GeneID" id="108243743"/>
<feature type="region of interest" description="Disordered" evidence="14">
    <location>
        <begin position="149"/>
        <end position="169"/>
    </location>
</feature>
<dbReference type="STRING" id="37003.ENSKMAP00000022920"/>
<evidence type="ECO:0000256" key="11">
    <source>
        <dbReference type="ARBA" id="ARBA00023242"/>
    </source>
</evidence>
<feature type="compositionally biased region" description="Basic and acidic residues" evidence="14">
    <location>
        <begin position="57"/>
        <end position="69"/>
    </location>
</feature>
<dbReference type="InterPro" id="IPR002867">
    <property type="entry name" value="IBR_dom"/>
</dbReference>
<dbReference type="UniPathway" id="UPA00143"/>
<reference evidence="16" key="2">
    <citation type="submission" date="2025-09" db="UniProtKB">
        <authorList>
            <consortium name="Ensembl"/>
        </authorList>
    </citation>
    <scope>IDENTIFICATION</scope>
</reference>
<keyword evidence="6" id="KW-0479">Metal-binding</keyword>
<evidence type="ECO:0000256" key="13">
    <source>
        <dbReference type="PROSITE-ProRule" id="PRU01220"/>
    </source>
</evidence>
<keyword evidence="17" id="KW-1185">Reference proteome</keyword>
<dbReference type="OMA" id="VVLSCMQ"/>